<evidence type="ECO:0000256" key="2">
    <source>
        <dbReference type="ARBA" id="ARBA00022771"/>
    </source>
</evidence>
<dbReference type="GO" id="GO:0008270">
    <property type="term" value="F:zinc ion binding"/>
    <property type="evidence" value="ECO:0007669"/>
    <property type="project" value="UniProtKB-KW"/>
</dbReference>
<feature type="region of interest" description="Disordered" evidence="4">
    <location>
        <begin position="86"/>
        <end position="125"/>
    </location>
</feature>
<dbReference type="PRINTS" id="PR01217">
    <property type="entry name" value="PRICHEXTENSN"/>
</dbReference>
<feature type="domain" description="ZZ-type" evidence="5">
    <location>
        <begin position="2"/>
        <end position="48"/>
    </location>
</feature>
<feature type="region of interest" description="Disordered" evidence="4">
    <location>
        <begin position="161"/>
        <end position="249"/>
    </location>
</feature>
<dbReference type="InterPro" id="IPR043145">
    <property type="entry name" value="Znf_ZZ_sf"/>
</dbReference>
<feature type="compositionally biased region" description="Low complexity" evidence="4">
    <location>
        <begin position="209"/>
        <end position="225"/>
    </location>
</feature>
<dbReference type="Pfam" id="PF24355">
    <property type="entry name" value="DUF7514"/>
    <property type="match status" value="1"/>
</dbReference>
<dbReference type="InterPro" id="IPR000433">
    <property type="entry name" value="Znf_ZZ"/>
</dbReference>
<keyword evidence="7" id="KW-1185">Reference proteome</keyword>
<keyword evidence="3" id="KW-0862">Zinc</keyword>
<evidence type="ECO:0000313" key="6">
    <source>
        <dbReference type="EMBL" id="KAJ7101245.1"/>
    </source>
</evidence>
<dbReference type="AlphaFoldDB" id="A0AAD6XT13"/>
<dbReference type="Gene3D" id="3.30.60.90">
    <property type="match status" value="1"/>
</dbReference>
<sequence>MGLTYYSCDNCARPIPATDPRIHCLDCVDYDLCANCAVGERFGGTTHIAGHSARVYKISGGGAHAPAMSAAAIVYAGTHAATAATALQESSPAPNRPSTPVSCTTSVPATNTLPPPPPFAPHAQAPTPQLENLQISSPTPTPILTSAQAIHLSRVQIPPIQHITSSSPPAPPIASPTPPPKHPSMGPPLPARPRPSSIVARPTPHKRPTSTSVSSLSNVGVSSHTMSPRDESYTPPSPPPPRIATPSEAHPSGWGPFFLPDMGPTPVFTHLLRVLFAHLDSGRTGFLVPEVYSGFLIDQGYVGQDNTWNANLIAGFNQTKEEAADAALRRVFDLFSIQYELRTRLRPPSAPVDPLTRTLQAFSATLGTSLAPAAPTGAHMPVLTFPGFLELTSIEVLCDPSAHWGNLTRVLRLYNLPTLRAWGAMPRAMLPDEADPRMLGRVAKVSAFAKAQGERELAAAVAKSRMEAIGRQNALDLIDDRRYRY</sequence>
<evidence type="ECO:0000259" key="5">
    <source>
        <dbReference type="SMART" id="SM00291"/>
    </source>
</evidence>
<feature type="compositionally biased region" description="Pro residues" evidence="4">
    <location>
        <begin position="168"/>
        <end position="193"/>
    </location>
</feature>
<evidence type="ECO:0000256" key="1">
    <source>
        <dbReference type="ARBA" id="ARBA00022723"/>
    </source>
</evidence>
<dbReference type="SMART" id="SM00291">
    <property type="entry name" value="ZnF_ZZ"/>
    <property type="match status" value="1"/>
</dbReference>
<evidence type="ECO:0000313" key="7">
    <source>
        <dbReference type="Proteomes" id="UP001222325"/>
    </source>
</evidence>
<name>A0AAD6XT13_9AGAR</name>
<organism evidence="6 7">
    <name type="scientific">Mycena belliarum</name>
    <dbReference type="NCBI Taxonomy" id="1033014"/>
    <lineage>
        <taxon>Eukaryota</taxon>
        <taxon>Fungi</taxon>
        <taxon>Dikarya</taxon>
        <taxon>Basidiomycota</taxon>
        <taxon>Agaricomycotina</taxon>
        <taxon>Agaricomycetes</taxon>
        <taxon>Agaricomycetidae</taxon>
        <taxon>Agaricales</taxon>
        <taxon>Marasmiineae</taxon>
        <taxon>Mycenaceae</taxon>
        <taxon>Mycena</taxon>
    </lineage>
</organism>
<keyword evidence="2" id="KW-0863">Zinc-finger</keyword>
<reference evidence="6" key="1">
    <citation type="submission" date="2023-03" db="EMBL/GenBank/DDBJ databases">
        <title>Massive genome expansion in bonnet fungi (Mycena s.s.) driven by repeated elements and novel gene families across ecological guilds.</title>
        <authorList>
            <consortium name="Lawrence Berkeley National Laboratory"/>
            <person name="Harder C.B."/>
            <person name="Miyauchi S."/>
            <person name="Viragh M."/>
            <person name="Kuo A."/>
            <person name="Thoen E."/>
            <person name="Andreopoulos B."/>
            <person name="Lu D."/>
            <person name="Skrede I."/>
            <person name="Drula E."/>
            <person name="Henrissat B."/>
            <person name="Morin E."/>
            <person name="Kohler A."/>
            <person name="Barry K."/>
            <person name="LaButti K."/>
            <person name="Morin E."/>
            <person name="Salamov A."/>
            <person name="Lipzen A."/>
            <person name="Mereny Z."/>
            <person name="Hegedus B."/>
            <person name="Baldrian P."/>
            <person name="Stursova M."/>
            <person name="Weitz H."/>
            <person name="Taylor A."/>
            <person name="Grigoriev I.V."/>
            <person name="Nagy L.G."/>
            <person name="Martin F."/>
            <person name="Kauserud H."/>
        </authorList>
    </citation>
    <scope>NUCLEOTIDE SEQUENCE</scope>
    <source>
        <strain evidence="6">CBHHK173m</strain>
    </source>
</reference>
<dbReference type="EMBL" id="JARJCN010000004">
    <property type="protein sequence ID" value="KAJ7101245.1"/>
    <property type="molecule type" value="Genomic_DNA"/>
</dbReference>
<evidence type="ECO:0000256" key="3">
    <source>
        <dbReference type="ARBA" id="ARBA00022833"/>
    </source>
</evidence>
<accession>A0AAD6XT13</accession>
<dbReference type="InterPro" id="IPR055936">
    <property type="entry name" value="DUF7514"/>
</dbReference>
<dbReference type="CDD" id="cd02249">
    <property type="entry name" value="ZZ"/>
    <property type="match status" value="1"/>
</dbReference>
<dbReference type="Pfam" id="PF00569">
    <property type="entry name" value="ZZ"/>
    <property type="match status" value="1"/>
</dbReference>
<keyword evidence="1" id="KW-0479">Metal-binding</keyword>
<dbReference type="SUPFAM" id="SSF57850">
    <property type="entry name" value="RING/U-box"/>
    <property type="match status" value="1"/>
</dbReference>
<dbReference type="Proteomes" id="UP001222325">
    <property type="component" value="Unassembled WGS sequence"/>
</dbReference>
<gene>
    <name evidence="6" type="ORF">B0H15DRAFT_990853</name>
</gene>
<feature type="compositionally biased region" description="Polar residues" evidence="4">
    <location>
        <begin position="87"/>
        <end position="107"/>
    </location>
</feature>
<protein>
    <recommendedName>
        <fullName evidence="5">ZZ-type domain-containing protein</fullName>
    </recommendedName>
</protein>
<evidence type="ECO:0000256" key="4">
    <source>
        <dbReference type="SAM" id="MobiDB-lite"/>
    </source>
</evidence>
<proteinExistence type="predicted"/>
<comment type="caution">
    <text evidence="6">The sequence shown here is derived from an EMBL/GenBank/DDBJ whole genome shotgun (WGS) entry which is preliminary data.</text>
</comment>